<dbReference type="PROSITE" id="PS50987">
    <property type="entry name" value="HTH_ARSR_2"/>
    <property type="match status" value="1"/>
</dbReference>
<keyword evidence="6" id="KW-1185">Reference proteome</keyword>
<dbReference type="Gene3D" id="1.10.10.10">
    <property type="entry name" value="Winged helix-like DNA-binding domain superfamily/Winged helix DNA-binding domain"/>
    <property type="match status" value="1"/>
</dbReference>
<evidence type="ECO:0000313" key="5">
    <source>
        <dbReference type="EMBL" id="ABK16682.1"/>
    </source>
</evidence>
<dbReference type="InterPro" id="IPR051011">
    <property type="entry name" value="Metal_resp_trans_reg"/>
</dbReference>
<dbReference type="GO" id="GO:0003677">
    <property type="term" value="F:DNA binding"/>
    <property type="evidence" value="ECO:0007669"/>
    <property type="project" value="UniProtKB-KW"/>
</dbReference>
<dbReference type="InterPro" id="IPR036388">
    <property type="entry name" value="WH-like_DNA-bd_sf"/>
</dbReference>
<dbReference type="PANTHER" id="PTHR43132">
    <property type="entry name" value="ARSENICAL RESISTANCE OPERON REPRESSOR ARSR-RELATED"/>
    <property type="match status" value="1"/>
</dbReference>
<dbReference type="GO" id="GO:0003700">
    <property type="term" value="F:DNA-binding transcription factor activity"/>
    <property type="evidence" value="ECO:0007669"/>
    <property type="project" value="InterPro"/>
</dbReference>
<keyword evidence="3" id="KW-0804">Transcription</keyword>
<sequence length="98" mass="11223">MDLEEIVQIETAQLQKAAEILKTVAHPVRLRIIDILEQGERSVNELCRLLNTAQPYTSQQLNLMKSKGILASRRDGNLMYYRVAHPSVVKVIHCVRQQ</sequence>
<dbReference type="InterPro" id="IPR036390">
    <property type="entry name" value="WH_DNA-bd_sf"/>
</dbReference>
<dbReference type="OrthoDB" id="9800049at2"/>
<dbReference type="NCBIfam" id="NF033788">
    <property type="entry name" value="HTH_metalloreg"/>
    <property type="match status" value="1"/>
</dbReference>
<name>A0LGY0_SYNFM</name>
<evidence type="ECO:0000256" key="1">
    <source>
        <dbReference type="ARBA" id="ARBA00023015"/>
    </source>
</evidence>
<keyword evidence="1" id="KW-0805">Transcription regulation</keyword>
<dbReference type="InterPro" id="IPR011991">
    <property type="entry name" value="ArsR-like_HTH"/>
</dbReference>
<proteinExistence type="predicted"/>
<dbReference type="InterPro" id="IPR001845">
    <property type="entry name" value="HTH_ArsR_DNA-bd_dom"/>
</dbReference>
<dbReference type="PANTHER" id="PTHR43132:SF2">
    <property type="entry name" value="ARSENICAL RESISTANCE OPERON REPRESSOR ARSR-RELATED"/>
    <property type="match status" value="1"/>
</dbReference>
<dbReference type="HOGENOM" id="CLU_097806_6_2_7"/>
<feature type="domain" description="HTH arsR-type" evidence="4">
    <location>
        <begin position="9"/>
        <end position="98"/>
    </location>
</feature>
<evidence type="ECO:0000259" key="4">
    <source>
        <dbReference type="PROSITE" id="PS50987"/>
    </source>
</evidence>
<keyword evidence="2" id="KW-0238">DNA-binding</keyword>
<evidence type="ECO:0000256" key="2">
    <source>
        <dbReference type="ARBA" id="ARBA00023125"/>
    </source>
</evidence>
<dbReference type="PRINTS" id="PR00778">
    <property type="entry name" value="HTHARSR"/>
</dbReference>
<dbReference type="CDD" id="cd00090">
    <property type="entry name" value="HTH_ARSR"/>
    <property type="match status" value="1"/>
</dbReference>
<protein>
    <submittedName>
        <fullName evidence="5">Transcriptional regulator, ArsR family</fullName>
    </submittedName>
</protein>
<dbReference type="Pfam" id="PF01022">
    <property type="entry name" value="HTH_5"/>
    <property type="match status" value="1"/>
</dbReference>
<dbReference type="SMART" id="SM00418">
    <property type="entry name" value="HTH_ARSR"/>
    <property type="match status" value="1"/>
</dbReference>
<evidence type="ECO:0000313" key="6">
    <source>
        <dbReference type="Proteomes" id="UP000001784"/>
    </source>
</evidence>
<dbReference type="eggNOG" id="COG0640">
    <property type="taxonomic scope" value="Bacteria"/>
</dbReference>
<organism evidence="5 6">
    <name type="scientific">Syntrophobacter fumaroxidans (strain DSM 10017 / MPOB)</name>
    <dbReference type="NCBI Taxonomy" id="335543"/>
    <lineage>
        <taxon>Bacteria</taxon>
        <taxon>Pseudomonadati</taxon>
        <taxon>Thermodesulfobacteriota</taxon>
        <taxon>Syntrophobacteria</taxon>
        <taxon>Syntrophobacterales</taxon>
        <taxon>Syntrophobacteraceae</taxon>
        <taxon>Syntrophobacter</taxon>
    </lineage>
</organism>
<dbReference type="SUPFAM" id="SSF46785">
    <property type="entry name" value="Winged helix' DNA-binding domain"/>
    <property type="match status" value="1"/>
</dbReference>
<gene>
    <name evidence="5" type="ordered locus">Sfum_0987</name>
</gene>
<reference evidence="5 6" key="1">
    <citation type="submission" date="2006-10" db="EMBL/GenBank/DDBJ databases">
        <title>Complete sequence of Syntrophobacter fumaroxidans MPOB.</title>
        <authorList>
            <consortium name="US DOE Joint Genome Institute"/>
            <person name="Copeland A."/>
            <person name="Lucas S."/>
            <person name="Lapidus A."/>
            <person name="Barry K."/>
            <person name="Detter J.C."/>
            <person name="Glavina del Rio T."/>
            <person name="Hammon N."/>
            <person name="Israni S."/>
            <person name="Pitluck S."/>
            <person name="Goltsman E.G."/>
            <person name="Martinez M."/>
            <person name="Schmutz J."/>
            <person name="Larimer F."/>
            <person name="Land M."/>
            <person name="Hauser L."/>
            <person name="Kyrpides N."/>
            <person name="Kim E."/>
            <person name="Boone D.R."/>
            <person name="Brockman F."/>
            <person name="Culley D."/>
            <person name="Ferry J."/>
            <person name="Gunsalus R."/>
            <person name="McInerney M.J."/>
            <person name="Morrison M."/>
            <person name="Plugge C."/>
            <person name="Rohlin L."/>
            <person name="Scholten J."/>
            <person name="Sieber J."/>
            <person name="Stams A.J.M."/>
            <person name="Worm P."/>
            <person name="Henstra A.M."/>
            <person name="Richardson P."/>
        </authorList>
    </citation>
    <scope>NUCLEOTIDE SEQUENCE [LARGE SCALE GENOMIC DNA]</scope>
    <source>
        <strain evidence="6">DSM 10017 / MPOB</strain>
    </source>
</reference>
<accession>A0LGY0</accession>
<dbReference type="Proteomes" id="UP000001784">
    <property type="component" value="Chromosome"/>
</dbReference>
<dbReference type="KEGG" id="sfu:Sfum_0987"/>
<dbReference type="RefSeq" id="WP_011697853.1">
    <property type="nucleotide sequence ID" value="NC_008554.1"/>
</dbReference>
<dbReference type="STRING" id="335543.Sfum_0987"/>
<dbReference type="FunCoup" id="A0LGY0">
    <property type="interactions" value="114"/>
</dbReference>
<evidence type="ECO:0000256" key="3">
    <source>
        <dbReference type="ARBA" id="ARBA00023163"/>
    </source>
</evidence>
<dbReference type="EMBL" id="CP000478">
    <property type="protein sequence ID" value="ABK16682.1"/>
    <property type="molecule type" value="Genomic_DNA"/>
</dbReference>
<dbReference type="InParanoid" id="A0LGY0"/>
<dbReference type="AlphaFoldDB" id="A0LGY0"/>